<dbReference type="STRING" id="45073.Lqui_0245"/>
<feature type="domain" description="AB hydrolase-1" evidence="1">
    <location>
        <begin position="21"/>
        <end position="248"/>
    </location>
</feature>
<dbReference type="InterPro" id="IPR050471">
    <property type="entry name" value="AB_hydrolase"/>
</dbReference>
<evidence type="ECO:0000313" key="3">
    <source>
        <dbReference type="Proteomes" id="UP000054618"/>
    </source>
</evidence>
<name>A0A0W0Y3B7_9GAMM</name>
<sequence>MPVLQGSHIRTYYEIHGQGQPLVLIAGYTGDHNFWNLMLPQLANQFQVVIFDNRGIGETTDKGEPFTLETMAADVIALIEALGLLKPHILGQSMGGAIAQIVARNYLDRIGKLILLNTVSRFNQRTIRTLESLLRCRKEGVSFDLFMDLAMPWFLSNAYLSNEHNILLFKEVLKNSPIPQTIEDQQRQLRALATFDSTAWLGELHVPSLVIAAEEDIITLPGESEALAKMLPNAAFMKVHGAHSSPLEQAQRVNELVLKFCA</sequence>
<dbReference type="PRINTS" id="PR00111">
    <property type="entry name" value="ABHYDROLASE"/>
</dbReference>
<comment type="caution">
    <text evidence="2">The sequence shown here is derived from an EMBL/GenBank/DDBJ whole genome shotgun (WGS) entry which is preliminary data.</text>
</comment>
<proteinExistence type="predicted"/>
<dbReference type="PATRIC" id="fig|45073.5.peg.259"/>
<keyword evidence="3" id="KW-1185">Reference proteome</keyword>
<organism evidence="2 3">
    <name type="scientific">Legionella quinlivanii</name>
    <dbReference type="NCBI Taxonomy" id="45073"/>
    <lineage>
        <taxon>Bacteria</taxon>
        <taxon>Pseudomonadati</taxon>
        <taxon>Pseudomonadota</taxon>
        <taxon>Gammaproteobacteria</taxon>
        <taxon>Legionellales</taxon>
        <taxon>Legionellaceae</taxon>
        <taxon>Legionella</taxon>
    </lineage>
</organism>
<accession>A0A0W0Y3B7</accession>
<dbReference type="Proteomes" id="UP000054618">
    <property type="component" value="Unassembled WGS sequence"/>
</dbReference>
<dbReference type="PANTHER" id="PTHR43433">
    <property type="entry name" value="HYDROLASE, ALPHA/BETA FOLD FAMILY PROTEIN"/>
    <property type="match status" value="1"/>
</dbReference>
<dbReference type="Gene3D" id="3.40.50.1820">
    <property type="entry name" value="alpha/beta hydrolase"/>
    <property type="match status" value="1"/>
</dbReference>
<dbReference type="OrthoDB" id="7057597at2"/>
<reference evidence="2 3" key="1">
    <citation type="submission" date="2015-11" db="EMBL/GenBank/DDBJ databases">
        <title>Genomic analysis of 38 Legionella species identifies large and diverse effector repertoires.</title>
        <authorList>
            <person name="Burstein D."/>
            <person name="Amaro F."/>
            <person name="Zusman T."/>
            <person name="Lifshitz Z."/>
            <person name="Cohen O."/>
            <person name="Gilbert J.A."/>
            <person name="Pupko T."/>
            <person name="Shuman H.A."/>
            <person name="Segal G."/>
        </authorList>
    </citation>
    <scope>NUCLEOTIDE SEQUENCE [LARGE SCALE GENOMIC DNA]</scope>
    <source>
        <strain evidence="2 3">CDC#1442-AUS-E</strain>
    </source>
</reference>
<dbReference type="RefSeq" id="WP_058506385.1">
    <property type="nucleotide sequence ID" value="NZ_CAAAIK010000020.1"/>
</dbReference>
<dbReference type="InterPro" id="IPR000073">
    <property type="entry name" value="AB_hydrolase_1"/>
</dbReference>
<dbReference type="PANTHER" id="PTHR43433:SF5">
    <property type="entry name" value="AB HYDROLASE-1 DOMAIN-CONTAINING PROTEIN"/>
    <property type="match status" value="1"/>
</dbReference>
<evidence type="ECO:0000313" key="2">
    <source>
        <dbReference type="EMBL" id="KTD51401.1"/>
    </source>
</evidence>
<dbReference type="SUPFAM" id="SSF53474">
    <property type="entry name" value="alpha/beta-Hydrolases"/>
    <property type="match status" value="1"/>
</dbReference>
<dbReference type="InterPro" id="IPR029058">
    <property type="entry name" value="AB_hydrolase_fold"/>
</dbReference>
<evidence type="ECO:0000259" key="1">
    <source>
        <dbReference type="Pfam" id="PF00561"/>
    </source>
</evidence>
<dbReference type="AlphaFoldDB" id="A0A0W0Y3B7"/>
<dbReference type="EMBL" id="LNYS01000006">
    <property type="protein sequence ID" value="KTD51401.1"/>
    <property type="molecule type" value="Genomic_DNA"/>
</dbReference>
<protein>
    <submittedName>
        <fullName evidence="2">Lipolytic enzyme</fullName>
    </submittedName>
</protein>
<dbReference type="Pfam" id="PF00561">
    <property type="entry name" value="Abhydrolase_1"/>
    <property type="match status" value="1"/>
</dbReference>
<gene>
    <name evidence="2" type="primary">mhpC_1</name>
    <name evidence="2" type="ORF">Lqui_0245</name>
</gene>